<dbReference type="PANTHER" id="PTHR34580:SF3">
    <property type="entry name" value="PROTEIN PAFB"/>
    <property type="match status" value="1"/>
</dbReference>
<feature type="domain" description="HTH deoR-type" evidence="4">
    <location>
        <begin position="4"/>
        <end position="59"/>
    </location>
</feature>
<dbReference type="RefSeq" id="WP_094363357.1">
    <property type="nucleotide sequence ID" value="NZ_NMVQ01000008.1"/>
</dbReference>
<organism evidence="5 6">
    <name type="scientific">Enemella dayhoffiae</name>
    <dbReference type="NCBI Taxonomy" id="2016507"/>
    <lineage>
        <taxon>Bacteria</taxon>
        <taxon>Bacillati</taxon>
        <taxon>Actinomycetota</taxon>
        <taxon>Actinomycetes</taxon>
        <taxon>Propionibacteriales</taxon>
        <taxon>Propionibacteriaceae</taxon>
        <taxon>Enemella</taxon>
    </lineage>
</organism>
<dbReference type="InterPro" id="IPR018356">
    <property type="entry name" value="Tscrpt_reg_HTH_DeoR_CS"/>
</dbReference>
<dbReference type="InterPro" id="IPR051534">
    <property type="entry name" value="CBASS_pafABC_assoc_protein"/>
</dbReference>
<keyword evidence="1" id="KW-0805">Transcription regulation</keyword>
<dbReference type="Pfam" id="PF13280">
    <property type="entry name" value="WYL"/>
    <property type="match status" value="1"/>
</dbReference>
<dbReference type="InterPro" id="IPR001034">
    <property type="entry name" value="DeoR_HTH"/>
</dbReference>
<keyword evidence="3" id="KW-0804">Transcription</keyword>
<evidence type="ECO:0000256" key="2">
    <source>
        <dbReference type="ARBA" id="ARBA00023125"/>
    </source>
</evidence>
<dbReference type="GO" id="GO:0003677">
    <property type="term" value="F:DNA binding"/>
    <property type="evidence" value="ECO:0007669"/>
    <property type="project" value="UniProtKB-KW"/>
</dbReference>
<evidence type="ECO:0000259" key="4">
    <source>
        <dbReference type="PROSITE" id="PS51000"/>
    </source>
</evidence>
<dbReference type="PROSITE" id="PS00894">
    <property type="entry name" value="HTH_DEOR_1"/>
    <property type="match status" value="1"/>
</dbReference>
<dbReference type="InterPro" id="IPR036390">
    <property type="entry name" value="WH_DNA-bd_sf"/>
</dbReference>
<dbReference type="GO" id="GO:0003700">
    <property type="term" value="F:DNA-binding transcription factor activity"/>
    <property type="evidence" value="ECO:0007669"/>
    <property type="project" value="InterPro"/>
</dbReference>
<comment type="caution">
    <text evidence="5">The sequence shown here is derived from an EMBL/GenBank/DDBJ whole genome shotgun (WGS) entry which is preliminary data.</text>
</comment>
<dbReference type="SUPFAM" id="SSF46785">
    <property type="entry name" value="Winged helix' DNA-binding domain"/>
    <property type="match status" value="1"/>
</dbReference>
<dbReference type="PANTHER" id="PTHR34580">
    <property type="match status" value="1"/>
</dbReference>
<evidence type="ECO:0000256" key="3">
    <source>
        <dbReference type="ARBA" id="ARBA00023163"/>
    </source>
</evidence>
<dbReference type="PROSITE" id="PS52050">
    <property type="entry name" value="WYL"/>
    <property type="match status" value="1"/>
</dbReference>
<evidence type="ECO:0000256" key="1">
    <source>
        <dbReference type="ARBA" id="ARBA00023015"/>
    </source>
</evidence>
<dbReference type="InterPro" id="IPR013196">
    <property type="entry name" value="HTH_11"/>
</dbReference>
<dbReference type="PROSITE" id="PS51000">
    <property type="entry name" value="HTH_DEOR_2"/>
    <property type="match status" value="1"/>
</dbReference>
<keyword evidence="2" id="KW-0238">DNA-binding</keyword>
<reference evidence="5 6" key="1">
    <citation type="submission" date="2017-07" db="EMBL/GenBank/DDBJ databases">
        <title>Draft whole genome sequences of clinical Proprionibacteriaceae strains.</title>
        <authorList>
            <person name="Bernier A.-M."/>
            <person name="Bernard K."/>
            <person name="Domingo M.-C."/>
        </authorList>
    </citation>
    <scope>NUCLEOTIDE SEQUENCE [LARGE SCALE GENOMIC DNA]</scope>
    <source>
        <strain evidence="5 6">NML 130396</strain>
    </source>
</reference>
<evidence type="ECO:0000313" key="6">
    <source>
        <dbReference type="Proteomes" id="UP000216311"/>
    </source>
</evidence>
<dbReference type="Pfam" id="PF08279">
    <property type="entry name" value="HTH_11"/>
    <property type="match status" value="1"/>
</dbReference>
<dbReference type="Gene3D" id="1.10.10.10">
    <property type="entry name" value="Winged helix-like DNA-binding domain superfamily/Winged helix DNA-binding domain"/>
    <property type="match status" value="1"/>
</dbReference>
<dbReference type="InterPro" id="IPR026881">
    <property type="entry name" value="WYL_dom"/>
</dbReference>
<gene>
    <name evidence="5" type="ORF">CGZ93_06595</name>
</gene>
<dbReference type="EMBL" id="NMVQ01000008">
    <property type="protein sequence ID" value="OYO23124.1"/>
    <property type="molecule type" value="Genomic_DNA"/>
</dbReference>
<sequence length="330" mass="36780">MTETTYRVLTLLSLLESRPTRSGPDLAAQLGVTTRTVRRDVERLRALGYPVHGEQGSEGGYRLGRGRRLPPLVLDDEEAVAVTLCLRLGAAGVLVGVEESALRALTKLDQVLPARLSAKVHAVDDATTALPGTRGVRMDTDLLTRLAQAAQETVRVRFDYTARDGTATERHVEPYRLVTTGRIWYLFCFDLDREDWRTFRLDRMSGLHVTTFRFRPRPTPDPVEHVQRAWSRSSWRHTVTVLLGAPLEQVQRRIPQRYGTCTAVGPDRTRAVCGADELTELALHLAWAAIDLDADLEVVESPELAEELRRLGERITSFAATSARPGVRPG</sequence>
<dbReference type="OrthoDB" id="8555652at2"/>
<keyword evidence="6" id="KW-1185">Reference proteome</keyword>
<dbReference type="AlphaFoldDB" id="A0A255H8P6"/>
<dbReference type="Proteomes" id="UP000216311">
    <property type="component" value="Unassembled WGS sequence"/>
</dbReference>
<proteinExistence type="predicted"/>
<dbReference type="InterPro" id="IPR036388">
    <property type="entry name" value="WH-like_DNA-bd_sf"/>
</dbReference>
<name>A0A255H8P6_9ACTN</name>
<protein>
    <submittedName>
        <fullName evidence="5">Transcriptional regulator</fullName>
    </submittedName>
</protein>
<accession>A0A255H8P6</accession>
<evidence type="ECO:0000313" key="5">
    <source>
        <dbReference type="EMBL" id="OYO23124.1"/>
    </source>
</evidence>